<evidence type="ECO:0000313" key="1">
    <source>
        <dbReference type="EMBL" id="SPP92864.1"/>
    </source>
</evidence>
<gene>
    <name evidence="1" type="ORF">BRAD3257_1747</name>
</gene>
<protein>
    <submittedName>
        <fullName evidence="1">Uncharacterized protein</fullName>
    </submittedName>
</protein>
<dbReference type="EMBL" id="LS398110">
    <property type="protein sequence ID" value="SPP92864.1"/>
    <property type="molecule type" value="Genomic_DNA"/>
</dbReference>
<organism evidence="1 2">
    <name type="scientific">Bradyrhizobium vignae</name>
    <dbReference type="NCBI Taxonomy" id="1549949"/>
    <lineage>
        <taxon>Bacteria</taxon>
        <taxon>Pseudomonadati</taxon>
        <taxon>Pseudomonadota</taxon>
        <taxon>Alphaproteobacteria</taxon>
        <taxon>Hyphomicrobiales</taxon>
        <taxon>Nitrobacteraceae</taxon>
        <taxon>Bradyrhizobium</taxon>
    </lineage>
</organism>
<proteinExistence type="predicted"/>
<dbReference type="Proteomes" id="UP000246085">
    <property type="component" value="Chromosome BRAD3257"/>
</dbReference>
<accession>A0A2U3PUQ6</accession>
<dbReference type="AlphaFoldDB" id="A0A2U3PUQ6"/>
<evidence type="ECO:0000313" key="2">
    <source>
        <dbReference type="Proteomes" id="UP000246085"/>
    </source>
</evidence>
<dbReference type="KEGG" id="bvz:BRAD3257_1747"/>
<sequence length="70" mass="7786">MSWRLAYGVPRLRGPTWAEGGSSALRGRAYSPGREEFLNGSALLAHDETAAAKLKWKDSHRISSAYHSWL</sequence>
<name>A0A2U3PUQ6_9BRAD</name>
<reference evidence="1 2" key="1">
    <citation type="submission" date="2018-03" db="EMBL/GenBank/DDBJ databases">
        <authorList>
            <person name="Gully D."/>
        </authorList>
    </citation>
    <scope>NUCLEOTIDE SEQUENCE [LARGE SCALE GENOMIC DNA]</scope>
    <source>
        <strain evidence="1">ORS3257</strain>
    </source>
</reference>